<evidence type="ECO:0000256" key="2">
    <source>
        <dbReference type="ARBA" id="ARBA00022692"/>
    </source>
</evidence>
<dbReference type="GO" id="GO:0005737">
    <property type="term" value="C:cytoplasm"/>
    <property type="evidence" value="ECO:0007669"/>
    <property type="project" value="TreeGrafter"/>
</dbReference>
<dbReference type="GO" id="GO:0016757">
    <property type="term" value="F:glycosyltransferase activity"/>
    <property type="evidence" value="ECO:0007669"/>
    <property type="project" value="TreeGrafter"/>
</dbReference>
<feature type="compositionally biased region" description="Polar residues" evidence="4">
    <location>
        <begin position="138"/>
        <end position="151"/>
    </location>
</feature>
<feature type="region of interest" description="Disordered" evidence="4">
    <location>
        <begin position="37"/>
        <end position="115"/>
    </location>
</feature>
<keyword evidence="3" id="KW-0472">Membrane</keyword>
<evidence type="ECO:0000313" key="6">
    <source>
        <dbReference type="Proteomes" id="UP001485043"/>
    </source>
</evidence>
<evidence type="ECO:0008006" key="7">
    <source>
        <dbReference type="Google" id="ProtNLM"/>
    </source>
</evidence>
<dbReference type="PANTHER" id="PTHR21461">
    <property type="entry name" value="GLYCOSYLTRANSFERASE FAMILY 92 PROTEIN"/>
    <property type="match status" value="1"/>
</dbReference>
<sequence>MRIRDHQAELIVADMQPQGNLTEVAAALASGYVDLLNHTHGPADHHHRQQQQQQQLDDGKQQPGSSGSLKPDTTRRLKRLLEHSQHVEKDQTGLKEHSIILEGGPTPEPHRAGTSRHLTKLLENPPHAVQIASDPAHESNSTSPSVPTSAESPRLVACTLMKNEVPYVVEWIEFHRLMGFHHIAIYDDGSDDNSDLIEGLYQQHGREYVSYERQAEYEGDLPDGDAWALRARMRRVVAAGACLQKYKHMADWIIHLDIDEFVWSPRHKDLRTFFQQGVAANTHILYAGATRFGWERMRHRHSYSLEEVARADGSAEVQLLNPNGLQLLTASHIHRAPDKRFGEPEELLKESHDLCRLWKDQLGRLSPCMNDADGQYGKVFIRAAHATGMWTHGGSVHGDFGWAQADDGTSLASDIFPESKCPGHICARSNPTDLHIYHYRSPSLEDDIKKAADWHWKEHPEDGLQATDEEYATGTWFFNQMRDVSLLQFSDALRERMLPLLTQGKASVADGSLVA</sequence>
<name>A0AAW1SXC2_9CHLO</name>
<dbReference type="Pfam" id="PF13704">
    <property type="entry name" value="Glyco_tranf_2_4"/>
    <property type="match status" value="1"/>
</dbReference>
<comment type="caution">
    <text evidence="5">The sequence shown here is derived from an EMBL/GenBank/DDBJ whole genome shotgun (WGS) entry which is preliminary data.</text>
</comment>
<comment type="subcellular location">
    <subcellularLocation>
        <location evidence="1">Membrane</location>
        <topology evidence="1">Single-pass membrane protein</topology>
    </subcellularLocation>
</comment>
<dbReference type="EMBL" id="JALJOV010000831">
    <property type="protein sequence ID" value="KAK9860998.1"/>
    <property type="molecule type" value="Genomic_DNA"/>
</dbReference>
<keyword evidence="3" id="KW-1133">Transmembrane helix</keyword>
<protein>
    <recommendedName>
        <fullName evidence="7">Glycosyltransferase family 92 protein</fullName>
    </recommendedName>
</protein>
<evidence type="ECO:0000256" key="4">
    <source>
        <dbReference type="SAM" id="MobiDB-lite"/>
    </source>
</evidence>
<feature type="compositionally biased region" description="Basic and acidic residues" evidence="4">
    <location>
        <begin position="72"/>
        <end position="99"/>
    </location>
</feature>
<gene>
    <name evidence="5" type="ORF">WJX84_000576</name>
</gene>
<feature type="region of interest" description="Disordered" evidence="4">
    <location>
        <begin position="132"/>
        <end position="151"/>
    </location>
</feature>
<dbReference type="GO" id="GO:0016020">
    <property type="term" value="C:membrane"/>
    <property type="evidence" value="ECO:0007669"/>
    <property type="project" value="UniProtKB-SubCell"/>
</dbReference>
<keyword evidence="6" id="KW-1185">Reference proteome</keyword>
<organism evidence="5 6">
    <name type="scientific">Apatococcus fuscideae</name>
    <dbReference type="NCBI Taxonomy" id="2026836"/>
    <lineage>
        <taxon>Eukaryota</taxon>
        <taxon>Viridiplantae</taxon>
        <taxon>Chlorophyta</taxon>
        <taxon>core chlorophytes</taxon>
        <taxon>Trebouxiophyceae</taxon>
        <taxon>Chlorellales</taxon>
        <taxon>Chlorellaceae</taxon>
        <taxon>Apatococcus</taxon>
    </lineage>
</organism>
<reference evidence="5 6" key="1">
    <citation type="journal article" date="2024" name="Nat. Commun.">
        <title>Phylogenomics reveals the evolutionary origins of lichenization in chlorophyte algae.</title>
        <authorList>
            <person name="Puginier C."/>
            <person name="Libourel C."/>
            <person name="Otte J."/>
            <person name="Skaloud P."/>
            <person name="Haon M."/>
            <person name="Grisel S."/>
            <person name="Petersen M."/>
            <person name="Berrin J.G."/>
            <person name="Delaux P.M."/>
            <person name="Dal Grande F."/>
            <person name="Keller J."/>
        </authorList>
    </citation>
    <scope>NUCLEOTIDE SEQUENCE [LARGE SCALE GENOMIC DNA]</scope>
    <source>
        <strain evidence="5 6">SAG 2523</strain>
    </source>
</reference>
<dbReference type="PANTHER" id="PTHR21461:SF69">
    <property type="entry name" value="GLYCOSYLTRANSFERASE FAMILY 92 PROTEIN"/>
    <property type="match status" value="1"/>
</dbReference>
<dbReference type="Proteomes" id="UP001485043">
    <property type="component" value="Unassembled WGS sequence"/>
</dbReference>
<evidence type="ECO:0000313" key="5">
    <source>
        <dbReference type="EMBL" id="KAK9860998.1"/>
    </source>
</evidence>
<dbReference type="AlphaFoldDB" id="A0AAW1SXC2"/>
<proteinExistence type="predicted"/>
<accession>A0AAW1SXC2</accession>
<evidence type="ECO:0000256" key="1">
    <source>
        <dbReference type="ARBA" id="ARBA00004167"/>
    </source>
</evidence>
<keyword evidence="2" id="KW-0812">Transmembrane</keyword>
<evidence type="ECO:0000256" key="3">
    <source>
        <dbReference type="ARBA" id="ARBA00022989"/>
    </source>
</evidence>